<evidence type="ECO:0000313" key="11">
    <source>
        <dbReference type="Proteomes" id="UP001174691"/>
    </source>
</evidence>
<evidence type="ECO:0000256" key="5">
    <source>
        <dbReference type="ARBA" id="ARBA00023212"/>
    </source>
</evidence>
<evidence type="ECO:0000256" key="3">
    <source>
        <dbReference type="ARBA" id="ARBA00022553"/>
    </source>
</evidence>
<organism evidence="10 11">
    <name type="scientific">Coniochaeta hoffmannii</name>
    <dbReference type="NCBI Taxonomy" id="91930"/>
    <lineage>
        <taxon>Eukaryota</taxon>
        <taxon>Fungi</taxon>
        <taxon>Dikarya</taxon>
        <taxon>Ascomycota</taxon>
        <taxon>Pezizomycotina</taxon>
        <taxon>Sordariomycetes</taxon>
        <taxon>Sordariomycetidae</taxon>
        <taxon>Coniochaetales</taxon>
        <taxon>Coniochaetaceae</taxon>
        <taxon>Coniochaeta</taxon>
    </lineage>
</organism>
<feature type="region of interest" description="Disordered" evidence="7">
    <location>
        <begin position="447"/>
        <end position="511"/>
    </location>
</feature>
<gene>
    <name evidence="10" type="ORF">NKR19_g7804</name>
</gene>
<accession>A0AA38VPI7</accession>
<sequence>MVNPGYGGGLDTPRTNIGDATYLSRQPDFDISQEASFQSPSKDANLLTQLRNGGRPTLRTPRGNARAPFGDRINLPAGLGGAEFTPLLKSATRNSTRRYGPGKENGVAATPAFLAKIDEDMTPMAAGESSIYNGSRNTSSYDATALPEVDTSSVASTPMVMRKRGGDGKGPLEDGNQLSLREQENVIDRIEKENFGLKLKIHFLEEALRKAGPGFSEAALRENTELKVDKVTMQRELLKYKKHLNSAEKDLENHRQQILRVQEEARKKGASEALKAEMEELRRKLEEKDEEIGDLQRQLEQEKGDSAEVERLKDDVADLEAELREKDRAIDQHDDELDELRHKLEQAEDDARDTRRQVDELERKARESGDLEEEMDALRLKLEQAEDEIKAHQRRTIELEQKASKSDELEDAKDTIQDLEATVRRLEQQVDDLKDKLEDAITDKNRAEGDLEELQEEMANKSMVTKGLSRQVEEKITRLQNDLEQSRQDYAGLERELESSRQDNDSLKSKMKEAREDYLALRRELELTQQQSAELGSKTKDLRNLQMELGHSERKVEELQSTLKDLRQERDTSESIRQSLASKLEEAVADYGSVTDEKNILQSRHDALTAESASLQREVSKLKHTVSQLEESLEQERQHALEIERDIRSQYKEQIDRLNDEISDLQAEVRERENLYDNDSEKWETERHNLESERNRAEERAAGLQKTIDKLREVEGSLSNKENKMQEALQMENDRHKKEEAVLSRQIDELRQNLEARQGMLEDLRNELSTVRDELRQTQLDYRTQTEKVAALEDEVEILQATIDEESEKANSELQQAKRQSEMLEEELQSLRRTMSSAEAYKETAKGTSESLARLKFQLADANDHLTKVTKERQALQDQVTTLDIEMRSLRSSLAETKAERDELEEALRRSKSHDEDTFRLDQERIDLRATRTRLENEVRRLKDDNQLLTDQRRTLEKSLEDEIDKAAAEEDRLNREILELQKKSRTAVDTQELSSARRTIRELERRIEEYETRLAEFQAPPPQYVGDGSSELSLVRRDLHSARQKELELLQREATQKDTVRSLKRQITELERRAHEAEMARLMLSPRSSASGSAQKTEVAELRNQLSAAHQTANELKKSLREADRNASAVQRDLETRLEEAEHQKGALEQALEDAQMAAEEAAAAHETMLAKVKHKLEKYKREVTTLREQQHDSHTGNSEMGDDERRDLHAMLRDSQLAADKLDREVRELHEALEEHVASEASLKRKLDKARSDKAAYRASAEKLQRDVRALEAAKEAAEAAAAEAAKAKAALVHVPRSYDNTGDITVDTDAIIRAAESAEKRHQLELRGMCMQLEVLKARCERENRLRADAAYAKRYLLLQIEVRDACNKADLVKLKSISDQLKKHRPALPSSLRSLAHNDDNLALVPTSRSGKKPNNSNTNNNRSDNRRPLKRVLTAVRFVVRMQMAAREWQKVEQTRRRLADAAEEMLRKERMKKMRAEWKAQMAVKCGEVHV</sequence>
<feature type="compositionally biased region" description="Basic and acidic residues" evidence="7">
    <location>
        <begin position="352"/>
        <end position="369"/>
    </location>
</feature>
<feature type="domain" description="Pericentrin/AKAP-450 centrosomal targeting" evidence="9">
    <location>
        <begin position="1342"/>
        <end position="1454"/>
    </location>
</feature>
<dbReference type="PANTHER" id="PTHR23159:SF31">
    <property type="entry name" value="CENTROSOME-ASSOCIATED PROTEIN CEP250 ISOFORM X1"/>
    <property type="match status" value="1"/>
</dbReference>
<dbReference type="EMBL" id="JANBVN010000143">
    <property type="protein sequence ID" value="KAJ9138545.1"/>
    <property type="molecule type" value="Genomic_DNA"/>
</dbReference>
<keyword evidence="11" id="KW-1185">Reference proteome</keyword>
<dbReference type="InterPro" id="IPR012943">
    <property type="entry name" value="Cnn_1N"/>
</dbReference>
<evidence type="ECO:0000256" key="4">
    <source>
        <dbReference type="ARBA" id="ARBA00023054"/>
    </source>
</evidence>
<feature type="region of interest" description="Disordered" evidence="7">
    <location>
        <begin position="1"/>
        <end position="21"/>
    </location>
</feature>
<protein>
    <submittedName>
        <fullName evidence="10">Microtubule associated protein</fullName>
    </submittedName>
</protein>
<comment type="caution">
    <text evidence="10">The sequence shown here is derived from an EMBL/GenBank/DDBJ whole genome shotgun (WGS) entry which is preliminary data.</text>
</comment>
<feature type="region of interest" description="Disordered" evidence="7">
    <location>
        <begin position="1403"/>
        <end position="1433"/>
    </location>
</feature>
<dbReference type="SUPFAM" id="SSF90257">
    <property type="entry name" value="Myosin rod fragments"/>
    <property type="match status" value="1"/>
</dbReference>
<dbReference type="GO" id="GO:0005737">
    <property type="term" value="C:cytoplasm"/>
    <property type="evidence" value="ECO:0007669"/>
    <property type="project" value="UniProtKB-ARBA"/>
</dbReference>
<feature type="compositionally biased region" description="Gly residues" evidence="7">
    <location>
        <begin position="1"/>
        <end position="10"/>
    </location>
</feature>
<dbReference type="Proteomes" id="UP001174691">
    <property type="component" value="Unassembled WGS sequence"/>
</dbReference>
<evidence type="ECO:0000259" key="9">
    <source>
        <dbReference type="Pfam" id="PF10495"/>
    </source>
</evidence>
<feature type="compositionally biased region" description="Basic and acidic residues" evidence="7">
    <location>
        <begin position="484"/>
        <end position="511"/>
    </location>
</feature>
<feature type="region of interest" description="Disordered" evidence="7">
    <location>
        <begin position="51"/>
        <end position="71"/>
    </location>
</feature>
<reference evidence="10" key="1">
    <citation type="submission" date="2022-07" db="EMBL/GenBank/DDBJ databases">
        <title>Fungi with potential for degradation of polypropylene.</title>
        <authorList>
            <person name="Gostincar C."/>
        </authorList>
    </citation>
    <scope>NUCLEOTIDE SEQUENCE</scope>
    <source>
        <strain evidence="10">EXF-13287</strain>
    </source>
</reference>
<keyword evidence="2" id="KW-0963">Cytoplasm</keyword>
<feature type="domain" description="Centrosomin N-terminal motif 1" evidence="8">
    <location>
        <begin position="179"/>
        <end position="252"/>
    </location>
</feature>
<feature type="region of interest" description="Disordered" evidence="7">
    <location>
        <begin position="676"/>
        <end position="703"/>
    </location>
</feature>
<evidence type="ECO:0000256" key="7">
    <source>
        <dbReference type="SAM" id="MobiDB-lite"/>
    </source>
</evidence>
<comment type="subcellular location">
    <subcellularLocation>
        <location evidence="1">Cytoplasm</location>
        <location evidence="1">Cytoskeleton</location>
        <location evidence="1">Microtubule organizing center</location>
    </subcellularLocation>
</comment>
<dbReference type="Gene3D" id="1.10.287.1490">
    <property type="match status" value="1"/>
</dbReference>
<dbReference type="PANTHER" id="PTHR23159">
    <property type="entry name" value="CENTROSOMAL PROTEIN 2"/>
    <property type="match status" value="1"/>
</dbReference>
<dbReference type="Pfam" id="PF07989">
    <property type="entry name" value="Cnn_1N"/>
    <property type="match status" value="1"/>
</dbReference>
<dbReference type="SUPFAM" id="SSF57997">
    <property type="entry name" value="Tropomyosin"/>
    <property type="match status" value="1"/>
</dbReference>
<feature type="region of interest" description="Disordered" evidence="7">
    <location>
        <begin position="343"/>
        <end position="373"/>
    </location>
</feature>
<evidence type="ECO:0000256" key="1">
    <source>
        <dbReference type="ARBA" id="ARBA00004267"/>
    </source>
</evidence>
<evidence type="ECO:0000256" key="6">
    <source>
        <dbReference type="SAM" id="Coils"/>
    </source>
</evidence>
<evidence type="ECO:0000256" key="2">
    <source>
        <dbReference type="ARBA" id="ARBA00022490"/>
    </source>
</evidence>
<dbReference type="GO" id="GO:0005815">
    <property type="term" value="C:microtubule organizing center"/>
    <property type="evidence" value="ECO:0007669"/>
    <property type="project" value="UniProtKB-SubCell"/>
</dbReference>
<keyword evidence="3" id="KW-0597">Phosphoprotein</keyword>
<dbReference type="Pfam" id="PF10495">
    <property type="entry name" value="PACT_coil_coil"/>
    <property type="match status" value="1"/>
</dbReference>
<evidence type="ECO:0000259" key="8">
    <source>
        <dbReference type="Pfam" id="PF07989"/>
    </source>
</evidence>
<keyword evidence="5" id="KW-0206">Cytoskeleton</keyword>
<proteinExistence type="predicted"/>
<feature type="coiled-coil region" evidence="6">
    <location>
        <begin position="1054"/>
        <end position="1293"/>
    </location>
</feature>
<dbReference type="InterPro" id="IPR019528">
    <property type="entry name" value="PACT_domain"/>
</dbReference>
<evidence type="ECO:0000313" key="10">
    <source>
        <dbReference type="EMBL" id="KAJ9138545.1"/>
    </source>
</evidence>
<name>A0AA38VPI7_9PEZI</name>
<dbReference type="Gene3D" id="1.10.287.2610">
    <property type="match status" value="1"/>
</dbReference>
<keyword evidence="4 6" id="KW-0175">Coiled coil</keyword>